<comment type="caution">
    <text evidence="1">The sequence shown here is derived from an EMBL/GenBank/DDBJ whole genome shotgun (WGS) entry which is preliminary data.</text>
</comment>
<organism evidence="1 2">
    <name type="scientific">Fusarium oxysporum</name>
    <name type="common">Fusarium vascular wilt</name>
    <dbReference type="NCBI Taxonomy" id="5507"/>
    <lineage>
        <taxon>Eukaryota</taxon>
        <taxon>Fungi</taxon>
        <taxon>Dikarya</taxon>
        <taxon>Ascomycota</taxon>
        <taxon>Pezizomycotina</taxon>
        <taxon>Sordariomycetes</taxon>
        <taxon>Hypocreomycetidae</taxon>
        <taxon>Hypocreales</taxon>
        <taxon>Nectriaceae</taxon>
        <taxon>Fusarium</taxon>
        <taxon>Fusarium oxysporum species complex</taxon>
    </lineage>
</organism>
<sequence>MASSTSDASCQENDDRKRYSVTLFEQADTLSFDSASISVRNAQTGVIERIDLPMRASAGGYYANLMM</sequence>
<feature type="non-terminal residue" evidence="1">
    <location>
        <position position="67"/>
    </location>
</feature>
<gene>
    <name evidence="1" type="ORF">BFJ68_g18679</name>
</gene>
<dbReference type="EMBL" id="MRCY01002350">
    <property type="protein sequence ID" value="RKK64656.1"/>
    <property type="molecule type" value="Genomic_DNA"/>
</dbReference>
<accession>A0A420MAJ5</accession>
<dbReference type="Pfam" id="PF13450">
    <property type="entry name" value="NAD_binding_8"/>
    <property type="match status" value="1"/>
</dbReference>
<dbReference type="AlphaFoldDB" id="A0A420MAJ5"/>
<name>A0A420MAJ5_FUSOX</name>
<evidence type="ECO:0000313" key="1">
    <source>
        <dbReference type="EMBL" id="RKK64656.1"/>
    </source>
</evidence>
<reference evidence="1 2" key="1">
    <citation type="journal article" date="2018" name="Sci. Rep.">
        <title>Characterisation of pathogen-specific regions and novel effector candidates in Fusarium oxysporum f. sp. cepae.</title>
        <authorList>
            <person name="Armitage A.D."/>
            <person name="Taylor A."/>
            <person name="Sobczyk M.K."/>
            <person name="Baxter L."/>
            <person name="Greenfield B.P."/>
            <person name="Bates H.J."/>
            <person name="Wilson F."/>
            <person name="Jackson A.C."/>
            <person name="Ott S."/>
            <person name="Harrison R.J."/>
            <person name="Clarkson J.P."/>
        </authorList>
    </citation>
    <scope>NUCLEOTIDE SEQUENCE [LARGE SCALE GENOMIC DNA]</scope>
    <source>
        <strain evidence="1 2">Fo_A28</strain>
    </source>
</reference>
<dbReference type="Proteomes" id="UP000285860">
    <property type="component" value="Unassembled WGS sequence"/>
</dbReference>
<proteinExistence type="predicted"/>
<protein>
    <submittedName>
        <fullName evidence="1">Uncharacterized protein</fullName>
    </submittedName>
</protein>
<evidence type="ECO:0000313" key="2">
    <source>
        <dbReference type="Proteomes" id="UP000285860"/>
    </source>
</evidence>